<feature type="coiled-coil region" evidence="1">
    <location>
        <begin position="310"/>
        <end position="337"/>
    </location>
</feature>
<accession>A0AAN6TWS7</accession>
<dbReference type="Gene3D" id="1.10.287.1490">
    <property type="match status" value="1"/>
</dbReference>
<feature type="compositionally biased region" description="Pro residues" evidence="2">
    <location>
        <begin position="273"/>
        <end position="283"/>
    </location>
</feature>
<protein>
    <submittedName>
        <fullName evidence="3">Uncharacterized protein</fullName>
    </submittedName>
</protein>
<dbReference type="Proteomes" id="UP001302602">
    <property type="component" value="Unassembled WGS sequence"/>
</dbReference>
<keyword evidence="1" id="KW-0175">Coiled coil</keyword>
<keyword evidence="4" id="KW-1185">Reference proteome</keyword>
<comment type="caution">
    <text evidence="3">The sequence shown here is derived from an EMBL/GenBank/DDBJ whole genome shotgun (WGS) entry which is preliminary data.</text>
</comment>
<reference evidence="3" key="2">
    <citation type="submission" date="2023-05" db="EMBL/GenBank/DDBJ databases">
        <authorList>
            <consortium name="Lawrence Berkeley National Laboratory"/>
            <person name="Steindorff A."/>
            <person name="Hensen N."/>
            <person name="Bonometti L."/>
            <person name="Westerberg I."/>
            <person name="Brannstrom I.O."/>
            <person name="Guillou S."/>
            <person name="Cros-Aarteil S."/>
            <person name="Calhoun S."/>
            <person name="Haridas S."/>
            <person name="Kuo A."/>
            <person name="Mondo S."/>
            <person name="Pangilinan J."/>
            <person name="Riley R."/>
            <person name="Labutti K."/>
            <person name="Andreopoulos B."/>
            <person name="Lipzen A."/>
            <person name="Chen C."/>
            <person name="Yanf M."/>
            <person name="Daum C."/>
            <person name="Ng V."/>
            <person name="Clum A."/>
            <person name="Ohm R."/>
            <person name="Martin F."/>
            <person name="Silar P."/>
            <person name="Natvig D."/>
            <person name="Lalanne C."/>
            <person name="Gautier V."/>
            <person name="Ament-Velasquez S.L."/>
            <person name="Kruys A."/>
            <person name="Hutchinson M.I."/>
            <person name="Powell A.J."/>
            <person name="Barry K."/>
            <person name="Miller A.N."/>
            <person name="Grigoriev I.V."/>
            <person name="Debuchy R."/>
            <person name="Gladieux P."/>
            <person name="Thoren M.H."/>
            <person name="Johannesson H."/>
        </authorList>
    </citation>
    <scope>NUCLEOTIDE SEQUENCE</scope>
    <source>
        <strain evidence="3">CBS 731.68</strain>
    </source>
</reference>
<evidence type="ECO:0000313" key="4">
    <source>
        <dbReference type="Proteomes" id="UP001302602"/>
    </source>
</evidence>
<dbReference type="RefSeq" id="XP_062645735.1">
    <property type="nucleotide sequence ID" value="XM_062793324.1"/>
</dbReference>
<evidence type="ECO:0000313" key="3">
    <source>
        <dbReference type="EMBL" id="KAK4121964.1"/>
    </source>
</evidence>
<feature type="region of interest" description="Disordered" evidence="2">
    <location>
        <begin position="263"/>
        <end position="284"/>
    </location>
</feature>
<dbReference type="GeneID" id="87830093"/>
<sequence>MDDEPDLPIARRTRRSLSQATQSAQQCKQSLCSPQARPTQPPLDVSTPKSRKRRRVRFSDLGPESVGTADGPSATGLTPLMNRASLSSSSRLSRRHSTPTRSNSTGILSLDSQAPPFGGEIRVLPLRQVLDARAKRRIRRNGLSEEMNNIQHQRKRQAEATKAEIERLKTDLAARDDEIARMHDETVILDTERVWNLEQEVATLRRELASRLDVQQVTSSPAYERTRAASDLYSEDFTELDLAGDTHDFGEATRAEFLCSTPTRRTRASASFPTPPATSPEPQLPQTLYRRLPTPHSSMGVQVSLPDPAKRQLEEELELLQLEVNELTANLESYAALTSRLSDKLATFSTQGRCAEPSAEKPDLGARLTTVLQTLSDRTAALAELDASLKTLGFTGSDGFEVIKSLRSGFRSARLELEYLTPGEITLPLTGAGAEVLGLLLAQLRDLAKRTRDADDSIDEYHSIELSLRQQLNARVTAMGDLANRLASAERRSLEKDARIADLEFGIDRLKDAVRTYTRDISELEALIQRMETDLAASKSERDAATTALADKTTALAVMTSAMSSLEGRLSDAFAQSDDLKFQLSSLTTAHAQTLASHTEEKASLTEAHAACLAQRDARLAKLSAEVERVEGLLREAQETVQALKAENVRLVDANDALKEENARGRRTAEEVVAEIRAELERVVRMGERFLGASGSGTGNGVGQAEGGNLGGPIMSGAGVRVEMSLVGGLTGFGRASKRRKYDSGLGFLDEDEVEVGS</sequence>
<feature type="compositionally biased region" description="Polar residues" evidence="2">
    <location>
        <begin position="16"/>
        <end position="38"/>
    </location>
</feature>
<evidence type="ECO:0000256" key="1">
    <source>
        <dbReference type="SAM" id="Coils"/>
    </source>
</evidence>
<gene>
    <name evidence="3" type="ORF">N657DRAFT_647475</name>
</gene>
<name>A0AAN6TWS7_9PEZI</name>
<reference evidence="3" key="1">
    <citation type="journal article" date="2023" name="Mol. Phylogenet. Evol.">
        <title>Genome-scale phylogeny and comparative genomics of the fungal order Sordariales.</title>
        <authorList>
            <person name="Hensen N."/>
            <person name="Bonometti L."/>
            <person name="Westerberg I."/>
            <person name="Brannstrom I.O."/>
            <person name="Guillou S."/>
            <person name="Cros-Aarteil S."/>
            <person name="Calhoun S."/>
            <person name="Haridas S."/>
            <person name="Kuo A."/>
            <person name="Mondo S."/>
            <person name="Pangilinan J."/>
            <person name="Riley R."/>
            <person name="LaButti K."/>
            <person name="Andreopoulos B."/>
            <person name="Lipzen A."/>
            <person name="Chen C."/>
            <person name="Yan M."/>
            <person name="Daum C."/>
            <person name="Ng V."/>
            <person name="Clum A."/>
            <person name="Steindorff A."/>
            <person name="Ohm R.A."/>
            <person name="Martin F."/>
            <person name="Silar P."/>
            <person name="Natvig D.O."/>
            <person name="Lalanne C."/>
            <person name="Gautier V."/>
            <person name="Ament-Velasquez S.L."/>
            <person name="Kruys A."/>
            <person name="Hutchinson M.I."/>
            <person name="Powell A.J."/>
            <person name="Barry K."/>
            <person name="Miller A.N."/>
            <person name="Grigoriev I.V."/>
            <person name="Debuchy R."/>
            <person name="Gladieux P."/>
            <person name="Hiltunen Thoren M."/>
            <person name="Johannesson H."/>
        </authorList>
    </citation>
    <scope>NUCLEOTIDE SEQUENCE</scope>
    <source>
        <strain evidence="3">CBS 731.68</strain>
    </source>
</reference>
<dbReference type="EMBL" id="MU853232">
    <property type="protein sequence ID" value="KAK4121964.1"/>
    <property type="molecule type" value="Genomic_DNA"/>
</dbReference>
<dbReference type="AlphaFoldDB" id="A0AAN6TWS7"/>
<proteinExistence type="predicted"/>
<feature type="coiled-coil region" evidence="1">
    <location>
        <begin position="507"/>
        <end position="541"/>
    </location>
</feature>
<evidence type="ECO:0000256" key="2">
    <source>
        <dbReference type="SAM" id="MobiDB-lite"/>
    </source>
</evidence>
<feature type="coiled-coil region" evidence="1">
    <location>
        <begin position="620"/>
        <end position="675"/>
    </location>
</feature>
<organism evidence="3 4">
    <name type="scientific">Parathielavia appendiculata</name>
    <dbReference type="NCBI Taxonomy" id="2587402"/>
    <lineage>
        <taxon>Eukaryota</taxon>
        <taxon>Fungi</taxon>
        <taxon>Dikarya</taxon>
        <taxon>Ascomycota</taxon>
        <taxon>Pezizomycotina</taxon>
        <taxon>Sordariomycetes</taxon>
        <taxon>Sordariomycetidae</taxon>
        <taxon>Sordariales</taxon>
        <taxon>Chaetomiaceae</taxon>
        <taxon>Parathielavia</taxon>
    </lineage>
</organism>
<feature type="region of interest" description="Disordered" evidence="2">
    <location>
        <begin position="1"/>
        <end position="111"/>
    </location>
</feature>
<feature type="coiled-coil region" evidence="1">
    <location>
        <begin position="155"/>
        <end position="185"/>
    </location>
</feature>